<evidence type="ECO:0000313" key="14">
    <source>
        <dbReference type="Proteomes" id="UP001346149"/>
    </source>
</evidence>
<sequence length="244" mass="27424">MDNHHEQRKPHRSEAAPAPFLTKTYEMVDDRCTDEIVSWSDGGATFVVRNTADFCRDLLPNYFKHNNFSSFVRQLNTYGFRKIAPDKWEFANENFKRGHRDLLAEIRRRKAAAAPVSTAGGSQATTSTSSRGSMTPQLADLAGENERLKREKELLSSQLAETNRQNDEMISLLTRCLNVGRDQIDSILEKADAGGQGKGPKLRLFGVWLDEDKRSKKREREEAAATLGLSGPPRPLKSTKVCNQ</sequence>
<comment type="subcellular location">
    <subcellularLocation>
        <location evidence="1">Nucleus</location>
    </subcellularLocation>
</comment>
<keyword evidence="8" id="KW-0539">Nucleus</keyword>
<comment type="caution">
    <text evidence="13">The sequence shown here is derived from an EMBL/GenBank/DDBJ whole genome shotgun (WGS) entry which is preliminary data.</text>
</comment>
<keyword evidence="14" id="KW-1185">Reference proteome</keyword>
<dbReference type="GO" id="GO:0005634">
    <property type="term" value="C:nucleus"/>
    <property type="evidence" value="ECO:0007669"/>
    <property type="project" value="UniProtKB-SubCell"/>
</dbReference>
<proteinExistence type="inferred from homology"/>
<feature type="region of interest" description="Disordered" evidence="11">
    <location>
        <begin position="213"/>
        <end position="244"/>
    </location>
</feature>
<dbReference type="InterPro" id="IPR036390">
    <property type="entry name" value="WH_DNA-bd_sf"/>
</dbReference>
<keyword evidence="7" id="KW-0804">Transcription</keyword>
<dbReference type="InterPro" id="IPR000232">
    <property type="entry name" value="HSF_DNA-bd"/>
</dbReference>
<evidence type="ECO:0000259" key="12">
    <source>
        <dbReference type="PROSITE" id="PS00434"/>
    </source>
</evidence>
<dbReference type="PANTHER" id="PTHR10015:SF329">
    <property type="entry name" value="HEAT STRESS TRANSCRIPTION FACTOR B-1"/>
    <property type="match status" value="1"/>
</dbReference>
<dbReference type="GO" id="GO:0000978">
    <property type="term" value="F:RNA polymerase II cis-regulatory region sequence-specific DNA binding"/>
    <property type="evidence" value="ECO:0007669"/>
    <property type="project" value="TreeGrafter"/>
</dbReference>
<gene>
    <name evidence="13" type="ORF">SAY86_024533</name>
</gene>
<evidence type="ECO:0000256" key="7">
    <source>
        <dbReference type="ARBA" id="ARBA00023163"/>
    </source>
</evidence>
<dbReference type="InterPro" id="IPR036388">
    <property type="entry name" value="WH-like_DNA-bd_sf"/>
</dbReference>
<evidence type="ECO:0000256" key="6">
    <source>
        <dbReference type="ARBA" id="ARBA00023125"/>
    </source>
</evidence>
<keyword evidence="3" id="KW-0597">Phosphoprotein</keyword>
<evidence type="ECO:0000256" key="5">
    <source>
        <dbReference type="ARBA" id="ARBA00023016"/>
    </source>
</evidence>
<dbReference type="GO" id="GO:0006357">
    <property type="term" value="P:regulation of transcription by RNA polymerase II"/>
    <property type="evidence" value="ECO:0007669"/>
    <property type="project" value="TreeGrafter"/>
</dbReference>
<evidence type="ECO:0000313" key="13">
    <source>
        <dbReference type="EMBL" id="KAK4799168.1"/>
    </source>
</evidence>
<keyword evidence="6" id="KW-0238">DNA-binding</keyword>
<evidence type="ECO:0000256" key="3">
    <source>
        <dbReference type="ARBA" id="ARBA00022553"/>
    </source>
</evidence>
<dbReference type="FunFam" id="1.10.10.10:FF:000037">
    <property type="entry name" value="Heat stress transcription factor B-4"/>
    <property type="match status" value="1"/>
</dbReference>
<feature type="compositionally biased region" description="Low complexity" evidence="11">
    <location>
        <begin position="117"/>
        <end position="133"/>
    </location>
</feature>
<feature type="region of interest" description="Disordered" evidence="11">
    <location>
        <begin position="114"/>
        <end position="136"/>
    </location>
</feature>
<dbReference type="AlphaFoldDB" id="A0AAN7LZE5"/>
<organism evidence="13 14">
    <name type="scientific">Trapa natans</name>
    <name type="common">Water chestnut</name>
    <dbReference type="NCBI Taxonomy" id="22666"/>
    <lineage>
        <taxon>Eukaryota</taxon>
        <taxon>Viridiplantae</taxon>
        <taxon>Streptophyta</taxon>
        <taxon>Embryophyta</taxon>
        <taxon>Tracheophyta</taxon>
        <taxon>Spermatophyta</taxon>
        <taxon>Magnoliopsida</taxon>
        <taxon>eudicotyledons</taxon>
        <taxon>Gunneridae</taxon>
        <taxon>Pentapetalae</taxon>
        <taxon>rosids</taxon>
        <taxon>malvids</taxon>
        <taxon>Myrtales</taxon>
        <taxon>Lythraceae</taxon>
        <taxon>Trapa</taxon>
    </lineage>
</organism>
<dbReference type="SMART" id="SM00415">
    <property type="entry name" value="HSF"/>
    <property type="match status" value="1"/>
</dbReference>
<protein>
    <recommendedName>
        <fullName evidence="12">HSF-type DNA-binding domain-containing protein</fullName>
    </recommendedName>
</protein>
<keyword evidence="5" id="KW-0346">Stress response</keyword>
<evidence type="ECO:0000256" key="2">
    <source>
        <dbReference type="ARBA" id="ARBA00011233"/>
    </source>
</evidence>
<comment type="subunit">
    <text evidence="2">Homotrimer.</text>
</comment>
<dbReference type="Proteomes" id="UP001346149">
    <property type="component" value="Unassembled WGS sequence"/>
</dbReference>
<evidence type="ECO:0000256" key="11">
    <source>
        <dbReference type="SAM" id="MobiDB-lite"/>
    </source>
</evidence>
<dbReference type="GO" id="GO:0003700">
    <property type="term" value="F:DNA-binding transcription factor activity"/>
    <property type="evidence" value="ECO:0007669"/>
    <property type="project" value="InterPro"/>
</dbReference>
<feature type="coiled-coil region" evidence="10">
    <location>
        <begin position="138"/>
        <end position="165"/>
    </location>
</feature>
<dbReference type="PANTHER" id="PTHR10015">
    <property type="entry name" value="HEAT SHOCK TRANSCRIPTION FACTOR"/>
    <property type="match status" value="1"/>
</dbReference>
<feature type="compositionally biased region" description="Basic and acidic residues" evidence="11">
    <location>
        <begin position="213"/>
        <end position="223"/>
    </location>
</feature>
<evidence type="ECO:0000256" key="1">
    <source>
        <dbReference type="ARBA" id="ARBA00004123"/>
    </source>
</evidence>
<dbReference type="PRINTS" id="PR00056">
    <property type="entry name" value="HSFDOMAIN"/>
</dbReference>
<accession>A0AAN7LZE5</accession>
<dbReference type="PROSITE" id="PS00434">
    <property type="entry name" value="HSF_DOMAIN"/>
    <property type="match status" value="1"/>
</dbReference>
<dbReference type="Gene3D" id="1.10.10.10">
    <property type="entry name" value="Winged helix-like DNA-binding domain superfamily/Winged helix DNA-binding domain"/>
    <property type="match status" value="1"/>
</dbReference>
<evidence type="ECO:0000256" key="4">
    <source>
        <dbReference type="ARBA" id="ARBA00023015"/>
    </source>
</evidence>
<keyword evidence="4" id="KW-0805">Transcription regulation</keyword>
<keyword evidence="10" id="KW-0175">Coiled coil</keyword>
<evidence type="ECO:0000256" key="10">
    <source>
        <dbReference type="SAM" id="Coils"/>
    </source>
</evidence>
<feature type="domain" description="HSF-type DNA-binding" evidence="12">
    <location>
        <begin position="59"/>
        <end position="83"/>
    </location>
</feature>
<dbReference type="EMBL" id="JAXQNO010000004">
    <property type="protein sequence ID" value="KAK4799168.1"/>
    <property type="molecule type" value="Genomic_DNA"/>
</dbReference>
<dbReference type="SUPFAM" id="SSF46785">
    <property type="entry name" value="Winged helix' DNA-binding domain"/>
    <property type="match status" value="1"/>
</dbReference>
<reference evidence="13 14" key="1">
    <citation type="journal article" date="2023" name="Hortic Res">
        <title>Pangenome of water caltrop reveals structural variations and asymmetric subgenome divergence after allopolyploidization.</title>
        <authorList>
            <person name="Zhang X."/>
            <person name="Chen Y."/>
            <person name="Wang L."/>
            <person name="Yuan Y."/>
            <person name="Fang M."/>
            <person name="Shi L."/>
            <person name="Lu R."/>
            <person name="Comes H.P."/>
            <person name="Ma Y."/>
            <person name="Chen Y."/>
            <person name="Huang G."/>
            <person name="Zhou Y."/>
            <person name="Zheng Z."/>
            <person name="Qiu Y."/>
        </authorList>
    </citation>
    <scope>NUCLEOTIDE SEQUENCE [LARGE SCALE GENOMIC DNA]</scope>
    <source>
        <strain evidence="13">F231</strain>
    </source>
</reference>
<evidence type="ECO:0000256" key="8">
    <source>
        <dbReference type="ARBA" id="ARBA00023242"/>
    </source>
</evidence>
<evidence type="ECO:0000256" key="9">
    <source>
        <dbReference type="RuleBase" id="RU004020"/>
    </source>
</evidence>
<name>A0AAN7LZE5_TRANT</name>
<comment type="similarity">
    <text evidence="9">Belongs to the HSF family.</text>
</comment>
<dbReference type="Pfam" id="PF00447">
    <property type="entry name" value="HSF_DNA-bind"/>
    <property type="match status" value="1"/>
</dbReference>